<accession>A0A6V6Z8W2</accession>
<dbReference type="InterPro" id="IPR001242">
    <property type="entry name" value="Condensation_dom"/>
</dbReference>
<dbReference type="GO" id="GO:0005737">
    <property type="term" value="C:cytoplasm"/>
    <property type="evidence" value="ECO:0007669"/>
    <property type="project" value="TreeGrafter"/>
</dbReference>
<dbReference type="AlphaFoldDB" id="A0A6V6Z8W2"/>
<evidence type="ECO:0000313" key="2">
    <source>
        <dbReference type="EMBL" id="CAD0007362.1"/>
    </source>
</evidence>
<organism evidence="2 3">
    <name type="scientific">Flavobacterium salmonis</name>
    <dbReference type="NCBI Taxonomy" id="2654844"/>
    <lineage>
        <taxon>Bacteria</taxon>
        <taxon>Pseudomonadati</taxon>
        <taxon>Bacteroidota</taxon>
        <taxon>Flavobacteriia</taxon>
        <taxon>Flavobacteriales</taxon>
        <taxon>Flavobacteriaceae</taxon>
        <taxon>Flavobacterium</taxon>
    </lineage>
</organism>
<dbReference type="Gene3D" id="3.30.559.10">
    <property type="entry name" value="Chloramphenicol acetyltransferase-like domain"/>
    <property type="match status" value="1"/>
</dbReference>
<dbReference type="RefSeq" id="WP_180910009.1">
    <property type="nucleotide sequence ID" value="NZ_CAIJDP010000082.1"/>
</dbReference>
<sequence length="461" mass="54712">MEQITSQIESLSENMKRQLLNKLKTKYTECYEINPLQKAVSVEGIALSYGQKRILEMTLKYPETPVNVVSQMLNIKGDVSIELLQEAIKIAVKLHQAFKILFFHDSNGEWKQKVGDKEKYLIQKIALKDDYEVVNYVSKHIGLKNWLNKDSSNIDFLIFEREQNNFSIAIITHNLFFDAWSYNLLIDDILDIYNRLNSKDPVVLPSKEYDFLSFVNWQNNWITTKESKNQLYYWKDKFKGIKKSEFLLVRNDDINHSYHGSRILFDLDQNIKLKIENISKEWSATPFMVLTSLIQAYIHKITSDTTVLIGTINSNRTRKYSDEIVGYLLNYVPLIAYFKKQHTFEEIVKENKKNILEAFENKDIPFEFLMENIEYKSKNNLLFDLLFIYENIPVSKENYNDFSLEKQEIDRSTARFNITLSIFNDKDYYECFLEYNKELFMDTYIDEFINNFKSFVKEILN</sequence>
<dbReference type="PANTHER" id="PTHR45527:SF1">
    <property type="entry name" value="FATTY ACID SYNTHASE"/>
    <property type="match status" value="1"/>
</dbReference>
<dbReference type="GO" id="GO:0043041">
    <property type="term" value="P:amino acid activation for nonribosomal peptide biosynthetic process"/>
    <property type="evidence" value="ECO:0007669"/>
    <property type="project" value="TreeGrafter"/>
</dbReference>
<name>A0A6V6Z8W2_9FLAO</name>
<dbReference type="InterPro" id="IPR023213">
    <property type="entry name" value="CAT-like_dom_sf"/>
</dbReference>
<dbReference type="GO" id="GO:0031177">
    <property type="term" value="F:phosphopantetheine binding"/>
    <property type="evidence" value="ECO:0007669"/>
    <property type="project" value="TreeGrafter"/>
</dbReference>
<dbReference type="GO" id="GO:0044550">
    <property type="term" value="P:secondary metabolite biosynthetic process"/>
    <property type="evidence" value="ECO:0007669"/>
    <property type="project" value="TreeGrafter"/>
</dbReference>
<reference evidence="2 3" key="1">
    <citation type="submission" date="2020-06" db="EMBL/GenBank/DDBJ databases">
        <authorList>
            <person name="Criscuolo A."/>
        </authorList>
    </citation>
    <scope>NUCLEOTIDE SEQUENCE [LARGE SCALE GENOMIC DNA]</scope>
    <source>
        <strain evidence="3">CIP 111411</strain>
    </source>
</reference>
<feature type="domain" description="Condensation" evidence="1">
    <location>
        <begin position="45"/>
        <end position="460"/>
    </location>
</feature>
<dbReference type="GO" id="GO:0003824">
    <property type="term" value="F:catalytic activity"/>
    <property type="evidence" value="ECO:0007669"/>
    <property type="project" value="InterPro"/>
</dbReference>
<protein>
    <submittedName>
        <fullName evidence="2">Linear gramicidin synthase subunit D</fullName>
    </submittedName>
</protein>
<dbReference type="Gene3D" id="3.30.559.30">
    <property type="entry name" value="Nonribosomal peptide synthetase, condensation domain"/>
    <property type="match status" value="1"/>
</dbReference>
<dbReference type="Proteomes" id="UP000530060">
    <property type="component" value="Unassembled WGS sequence"/>
</dbReference>
<gene>
    <name evidence="2" type="primary">lgrD</name>
    <name evidence="2" type="ORF">FLAT13_03810</name>
</gene>
<evidence type="ECO:0000313" key="3">
    <source>
        <dbReference type="Proteomes" id="UP000530060"/>
    </source>
</evidence>
<comment type="caution">
    <text evidence="2">The sequence shown here is derived from an EMBL/GenBank/DDBJ whole genome shotgun (WGS) entry which is preliminary data.</text>
</comment>
<proteinExistence type="predicted"/>
<dbReference type="PANTHER" id="PTHR45527">
    <property type="entry name" value="NONRIBOSOMAL PEPTIDE SYNTHETASE"/>
    <property type="match status" value="1"/>
</dbReference>
<dbReference type="SUPFAM" id="SSF52777">
    <property type="entry name" value="CoA-dependent acyltransferases"/>
    <property type="match status" value="2"/>
</dbReference>
<dbReference type="EMBL" id="CAIJDP010000082">
    <property type="protein sequence ID" value="CAD0007362.1"/>
    <property type="molecule type" value="Genomic_DNA"/>
</dbReference>
<evidence type="ECO:0000259" key="1">
    <source>
        <dbReference type="Pfam" id="PF00668"/>
    </source>
</evidence>
<dbReference type="Pfam" id="PF00668">
    <property type="entry name" value="Condensation"/>
    <property type="match status" value="1"/>
</dbReference>
<keyword evidence="3" id="KW-1185">Reference proteome</keyword>